<dbReference type="AlphaFoldDB" id="A0ABD6DR44"/>
<dbReference type="InterPro" id="IPR029044">
    <property type="entry name" value="Nucleotide-diphossugar_trans"/>
</dbReference>
<keyword evidence="1 3" id="KW-0808">Transferase</keyword>
<evidence type="ECO:0000259" key="2">
    <source>
        <dbReference type="Pfam" id="PF12804"/>
    </source>
</evidence>
<organism evidence="3 4">
    <name type="scientific">Halobellus litoreus</name>
    <dbReference type="NCBI Taxonomy" id="755310"/>
    <lineage>
        <taxon>Archaea</taxon>
        <taxon>Methanobacteriati</taxon>
        <taxon>Methanobacteriota</taxon>
        <taxon>Stenosarchaea group</taxon>
        <taxon>Halobacteria</taxon>
        <taxon>Halobacteriales</taxon>
        <taxon>Haloferacaceae</taxon>
        <taxon>Halobellus</taxon>
    </lineage>
</organism>
<comment type="caution">
    <text evidence="3">The sequence shown here is derived from an EMBL/GenBank/DDBJ whole genome shotgun (WGS) entry which is preliminary data.</text>
</comment>
<dbReference type="EMBL" id="JBHUDP010000001">
    <property type="protein sequence ID" value="MFD1684400.1"/>
    <property type="molecule type" value="Genomic_DNA"/>
</dbReference>
<dbReference type="RefSeq" id="WP_256308114.1">
    <property type="nucleotide sequence ID" value="NZ_JANHAW010000002.1"/>
</dbReference>
<gene>
    <name evidence="3" type="ORF">ACFSAS_02110</name>
</gene>
<dbReference type="Gene3D" id="3.90.550.10">
    <property type="entry name" value="Spore Coat Polysaccharide Biosynthesis Protein SpsA, Chain A"/>
    <property type="match status" value="1"/>
</dbReference>
<dbReference type="PANTHER" id="PTHR19136:SF86">
    <property type="entry name" value="ADENOSYLCOBINAMIDE-PHOSPHATE GUANYLYLTRANSFERASE"/>
    <property type="match status" value="1"/>
</dbReference>
<dbReference type="Pfam" id="PF12804">
    <property type="entry name" value="NTP_transf_3"/>
    <property type="match status" value="1"/>
</dbReference>
<keyword evidence="4" id="KW-1185">Reference proteome</keyword>
<protein>
    <submittedName>
        <fullName evidence="3">NTP transferase domain-containing protein</fullName>
    </submittedName>
</protein>
<accession>A0ABD6DR44</accession>
<name>A0ABD6DR44_9EURY</name>
<evidence type="ECO:0000256" key="1">
    <source>
        <dbReference type="ARBA" id="ARBA00022679"/>
    </source>
</evidence>
<dbReference type="InterPro" id="IPR025877">
    <property type="entry name" value="MobA-like_NTP_Trfase"/>
</dbReference>
<evidence type="ECO:0000313" key="3">
    <source>
        <dbReference type="EMBL" id="MFD1684400.1"/>
    </source>
</evidence>
<dbReference type="Proteomes" id="UP001597092">
    <property type="component" value="Unassembled WGS sequence"/>
</dbReference>
<feature type="domain" description="MobA-like NTP transferase" evidence="2">
    <location>
        <begin position="2"/>
        <end position="130"/>
    </location>
</feature>
<dbReference type="GO" id="GO:0016779">
    <property type="term" value="F:nucleotidyltransferase activity"/>
    <property type="evidence" value="ECO:0007669"/>
    <property type="project" value="UniProtKB-ARBA"/>
</dbReference>
<dbReference type="SUPFAM" id="SSF53448">
    <property type="entry name" value="Nucleotide-diphospho-sugar transferases"/>
    <property type="match status" value="1"/>
</dbReference>
<sequence length="206" mass="21375">MCGGRGTRLRDGAETEQVCDVEKPLVEVGDQPMLDRIVDALRASRIGGPEASDAGTIHAVVSPHAPETAERARALSLSVVETPGQGYVSDLATALDEVGRPALTVPADLPLLASEHVDDAIERARSGGRSSELGATSLTVCVPAALKRRLGASVDTSFERDGRAVAPTGLNVVAGDDDTVALTYDARLAVNVNRPADRELAEALCG</sequence>
<proteinExistence type="predicted"/>
<evidence type="ECO:0000313" key="4">
    <source>
        <dbReference type="Proteomes" id="UP001597092"/>
    </source>
</evidence>
<dbReference type="PANTHER" id="PTHR19136">
    <property type="entry name" value="MOLYBDENUM COFACTOR GUANYLYLTRANSFERASE"/>
    <property type="match status" value="1"/>
</dbReference>
<reference evidence="3 4" key="1">
    <citation type="journal article" date="2019" name="Int. J. Syst. Evol. Microbiol.">
        <title>The Global Catalogue of Microorganisms (GCM) 10K type strain sequencing project: providing services to taxonomists for standard genome sequencing and annotation.</title>
        <authorList>
            <consortium name="The Broad Institute Genomics Platform"/>
            <consortium name="The Broad Institute Genome Sequencing Center for Infectious Disease"/>
            <person name="Wu L."/>
            <person name="Ma J."/>
        </authorList>
    </citation>
    <scope>NUCLEOTIDE SEQUENCE [LARGE SCALE GENOMIC DNA]</scope>
    <source>
        <strain evidence="3 4">CGMCC 1.10387</strain>
    </source>
</reference>